<comment type="caution">
    <text evidence="2">The sequence shown here is derived from an EMBL/GenBank/DDBJ whole genome shotgun (WGS) entry which is preliminary data.</text>
</comment>
<gene>
    <name evidence="2" type="ORF">K7G82_25255</name>
</gene>
<evidence type="ECO:0000313" key="3">
    <source>
        <dbReference type="Proteomes" id="UP000706039"/>
    </source>
</evidence>
<protein>
    <submittedName>
        <fullName evidence="2">Nuclear transport factor 2 family protein</fullName>
    </submittedName>
</protein>
<dbReference type="SUPFAM" id="SSF54427">
    <property type="entry name" value="NTF2-like"/>
    <property type="match status" value="2"/>
</dbReference>
<proteinExistence type="predicted"/>
<dbReference type="Gene3D" id="3.10.450.50">
    <property type="match status" value="2"/>
</dbReference>
<dbReference type="InterPro" id="IPR037401">
    <property type="entry name" value="SnoaL-like"/>
</dbReference>
<dbReference type="Proteomes" id="UP000706039">
    <property type="component" value="Unassembled WGS sequence"/>
</dbReference>
<accession>A0ABS7PXE8</accession>
<dbReference type="InterPro" id="IPR032710">
    <property type="entry name" value="NTF2-like_dom_sf"/>
</dbReference>
<evidence type="ECO:0000259" key="1">
    <source>
        <dbReference type="Pfam" id="PF12680"/>
    </source>
</evidence>
<dbReference type="EMBL" id="JAINVV010000012">
    <property type="protein sequence ID" value="MBY8825634.1"/>
    <property type="molecule type" value="Genomic_DNA"/>
</dbReference>
<name>A0ABS7PXE8_9SPHN</name>
<organism evidence="2 3">
    <name type="scientific">Sphingomonas colocasiae</name>
    <dbReference type="NCBI Taxonomy" id="1848973"/>
    <lineage>
        <taxon>Bacteria</taxon>
        <taxon>Pseudomonadati</taxon>
        <taxon>Pseudomonadota</taxon>
        <taxon>Alphaproteobacteria</taxon>
        <taxon>Sphingomonadales</taxon>
        <taxon>Sphingomonadaceae</taxon>
        <taxon>Sphingomonas</taxon>
    </lineage>
</organism>
<evidence type="ECO:0000313" key="2">
    <source>
        <dbReference type="EMBL" id="MBY8825634.1"/>
    </source>
</evidence>
<dbReference type="Pfam" id="PF12680">
    <property type="entry name" value="SnoaL_2"/>
    <property type="match status" value="1"/>
</dbReference>
<feature type="domain" description="SnoaL-like" evidence="1">
    <location>
        <begin position="20"/>
        <end position="117"/>
    </location>
</feature>
<sequence length="271" mass="30037">MSFDLSDGHRFLQIMKRYCIDYVNVGDQAVTRDLMVEDYVLHMGAYEVVGRDTAYFDATASLMAQYPGLMLTLHEIATSGERLMMRFSEHGRRAKDGAFCAWGGIALYRWNGDKLVHCSVEQDYWSRRRQIETGRVDPIDAPAPAPWRVDPQPASPDAEAVVRAWLIGGGLAITPAVRCDDTWATGQSMRALDQERIDILDIFSAGEKVAFRVEQHGRVADDFAIGKQGQGASLHATGIVHVRDGRVHAGRAIRNRFDMGKRLGVATSIGA</sequence>
<reference evidence="2 3" key="1">
    <citation type="submission" date="2021-08" db="EMBL/GenBank/DDBJ databases">
        <authorList>
            <person name="Tuo L."/>
        </authorList>
    </citation>
    <scope>NUCLEOTIDE SEQUENCE [LARGE SCALE GENOMIC DNA]</scope>
    <source>
        <strain evidence="2 3">JCM 31229</strain>
    </source>
</reference>
<keyword evidence="3" id="KW-1185">Reference proteome</keyword>
<dbReference type="RefSeq" id="WP_222992725.1">
    <property type="nucleotide sequence ID" value="NZ_JAINVV010000012.1"/>
</dbReference>